<evidence type="ECO:0000256" key="1">
    <source>
        <dbReference type="SAM" id="Phobius"/>
    </source>
</evidence>
<keyword evidence="3" id="KW-1185">Reference proteome</keyword>
<sequence>MQKQIVMLVDLVLVVVFAATGRASHSENVLSGLVHTAWPFLVACMVAWAILLLRRRPVSTVGAGVFVWLVTAVGGLVLRMSSGTSAAWSFWIVATAVLGLLLVGWRALFRKKLAA</sequence>
<feature type="transmembrane region" description="Helical" evidence="1">
    <location>
        <begin position="33"/>
        <end position="53"/>
    </location>
</feature>
<comment type="caution">
    <text evidence="2">The sequence shown here is derived from an EMBL/GenBank/DDBJ whole genome shotgun (WGS) entry which is preliminary data.</text>
</comment>
<dbReference type="Pfam" id="PF11255">
    <property type="entry name" value="DUF3054"/>
    <property type="match status" value="1"/>
</dbReference>
<dbReference type="RefSeq" id="WP_343886097.1">
    <property type="nucleotide sequence ID" value="NZ_BAAAKI010000013.1"/>
</dbReference>
<accession>A0ABW1X2M4</accession>
<keyword evidence="1" id="KW-0812">Transmembrane</keyword>
<feature type="transmembrane region" description="Helical" evidence="1">
    <location>
        <begin position="86"/>
        <end position="109"/>
    </location>
</feature>
<protein>
    <submittedName>
        <fullName evidence="2">DUF3054 domain-containing protein</fullName>
    </submittedName>
</protein>
<gene>
    <name evidence="2" type="ORF">ACFP57_12200</name>
</gene>
<keyword evidence="1" id="KW-1133">Transmembrane helix</keyword>
<feature type="transmembrane region" description="Helical" evidence="1">
    <location>
        <begin position="60"/>
        <end position="80"/>
    </location>
</feature>
<dbReference type="EMBL" id="JBHSUA010000021">
    <property type="protein sequence ID" value="MFC6397739.1"/>
    <property type="molecule type" value="Genomic_DNA"/>
</dbReference>
<organism evidence="2 3">
    <name type="scientific">Luteococcus sanguinis</name>
    <dbReference type="NCBI Taxonomy" id="174038"/>
    <lineage>
        <taxon>Bacteria</taxon>
        <taxon>Bacillati</taxon>
        <taxon>Actinomycetota</taxon>
        <taxon>Actinomycetes</taxon>
        <taxon>Propionibacteriales</taxon>
        <taxon>Propionibacteriaceae</taxon>
        <taxon>Luteococcus</taxon>
    </lineage>
</organism>
<evidence type="ECO:0000313" key="2">
    <source>
        <dbReference type="EMBL" id="MFC6397739.1"/>
    </source>
</evidence>
<reference evidence="3" key="1">
    <citation type="journal article" date="2019" name="Int. J. Syst. Evol. Microbiol.">
        <title>The Global Catalogue of Microorganisms (GCM) 10K type strain sequencing project: providing services to taxonomists for standard genome sequencing and annotation.</title>
        <authorList>
            <consortium name="The Broad Institute Genomics Platform"/>
            <consortium name="The Broad Institute Genome Sequencing Center for Infectious Disease"/>
            <person name="Wu L."/>
            <person name="Ma J."/>
        </authorList>
    </citation>
    <scope>NUCLEOTIDE SEQUENCE [LARGE SCALE GENOMIC DNA]</scope>
    <source>
        <strain evidence="3">CGMCC 1.15277</strain>
    </source>
</reference>
<keyword evidence="1" id="KW-0472">Membrane</keyword>
<dbReference type="Proteomes" id="UP001596266">
    <property type="component" value="Unassembled WGS sequence"/>
</dbReference>
<name>A0ABW1X2M4_9ACTN</name>
<proteinExistence type="predicted"/>
<evidence type="ECO:0000313" key="3">
    <source>
        <dbReference type="Proteomes" id="UP001596266"/>
    </source>
</evidence>
<dbReference type="InterPro" id="IPR021414">
    <property type="entry name" value="DUF3054"/>
</dbReference>